<gene>
    <name evidence="2" type="ORF">SAMN02744037_00200</name>
</gene>
<sequence length="99" mass="11594">YQQKLFWSLGTYMVRSKISIEKYINLIGVAYSAMILLPFISATFKAYRFCSPQEAKHIIGEAIREELFFSKLLKIHQIKKNLSRIPYLRQYANVEDLAS</sequence>
<keyword evidence="1" id="KW-0812">Transmembrane</keyword>
<proteinExistence type="predicted"/>
<dbReference type="EMBL" id="FRAE01000005">
    <property type="protein sequence ID" value="SHJ49799.1"/>
    <property type="molecule type" value="Genomic_DNA"/>
</dbReference>
<name>A0A1M6JSY9_9FIRM</name>
<dbReference type="AlphaFoldDB" id="A0A1M6JSY9"/>
<feature type="non-terminal residue" evidence="2">
    <location>
        <position position="1"/>
    </location>
</feature>
<evidence type="ECO:0000313" key="3">
    <source>
        <dbReference type="Proteomes" id="UP000242497"/>
    </source>
</evidence>
<organism evidence="2 3">
    <name type="scientific">Tepidibacter formicigenes DSM 15518</name>
    <dbReference type="NCBI Taxonomy" id="1123349"/>
    <lineage>
        <taxon>Bacteria</taxon>
        <taxon>Bacillati</taxon>
        <taxon>Bacillota</taxon>
        <taxon>Clostridia</taxon>
        <taxon>Peptostreptococcales</taxon>
        <taxon>Peptostreptococcaceae</taxon>
        <taxon>Tepidibacter</taxon>
    </lineage>
</organism>
<keyword evidence="1" id="KW-0472">Membrane</keyword>
<keyword evidence="1" id="KW-1133">Transmembrane helix</keyword>
<evidence type="ECO:0000313" key="2">
    <source>
        <dbReference type="EMBL" id="SHJ49799.1"/>
    </source>
</evidence>
<feature type="transmembrane region" description="Helical" evidence="1">
    <location>
        <begin position="23"/>
        <end position="44"/>
    </location>
</feature>
<keyword evidence="3" id="KW-1185">Reference proteome</keyword>
<protein>
    <submittedName>
        <fullName evidence="2">Uncharacterized protein</fullName>
    </submittedName>
</protein>
<dbReference type="Proteomes" id="UP000242497">
    <property type="component" value="Unassembled WGS sequence"/>
</dbReference>
<reference evidence="3" key="1">
    <citation type="submission" date="2016-11" db="EMBL/GenBank/DDBJ databases">
        <authorList>
            <person name="Varghese N."/>
            <person name="Submissions S."/>
        </authorList>
    </citation>
    <scope>NUCLEOTIDE SEQUENCE [LARGE SCALE GENOMIC DNA]</scope>
    <source>
        <strain evidence="3">DSM 15518</strain>
    </source>
</reference>
<accession>A0A1M6JSY9</accession>
<evidence type="ECO:0000256" key="1">
    <source>
        <dbReference type="SAM" id="Phobius"/>
    </source>
</evidence>